<accession>E3LL78</accession>
<feature type="transmembrane region" description="Helical" evidence="6">
    <location>
        <begin position="27"/>
        <end position="47"/>
    </location>
</feature>
<dbReference type="EMBL" id="WUAV01000005">
    <property type="protein sequence ID" value="KAF1752639.1"/>
    <property type="molecule type" value="Genomic_DNA"/>
</dbReference>
<dbReference type="OrthoDB" id="5847711at2759"/>
<dbReference type="OMA" id="FPMENIQ"/>
<dbReference type="GO" id="GO:0004888">
    <property type="term" value="F:transmembrane signaling receptor activity"/>
    <property type="evidence" value="ECO:0007669"/>
    <property type="project" value="InterPro"/>
</dbReference>
<reference evidence="7" key="1">
    <citation type="submission" date="2007-07" db="EMBL/GenBank/DDBJ databases">
        <title>PCAP assembly of the Caenorhabditis remanei genome.</title>
        <authorList>
            <consortium name="The Caenorhabditis remanei Sequencing Consortium"/>
            <person name="Wilson R.K."/>
        </authorList>
    </citation>
    <scope>NUCLEOTIDE SEQUENCE [LARGE SCALE GENOMIC DNA]</scope>
    <source>
        <strain evidence="7">PB4641</strain>
    </source>
</reference>
<evidence type="ECO:0000313" key="8">
    <source>
        <dbReference type="EMBL" id="KAF1752639.1"/>
    </source>
</evidence>
<dbReference type="InterPro" id="IPR052880">
    <property type="entry name" value="NRL-Serpentine_Class_Gamma"/>
</dbReference>
<name>E3LL78_CAERE</name>
<dbReference type="GO" id="GO:0007606">
    <property type="term" value="P:sensory perception of chemical stimulus"/>
    <property type="evidence" value="ECO:0007669"/>
    <property type="project" value="UniProtKB-UniRule"/>
</dbReference>
<keyword evidence="9" id="KW-1185">Reference proteome</keyword>
<dbReference type="eggNOG" id="ENOG502R0PQ">
    <property type="taxonomic scope" value="Eukaryota"/>
</dbReference>
<dbReference type="KEGG" id="crq:GCK72_019194"/>
<dbReference type="InterPro" id="IPR000609">
    <property type="entry name" value="7TM_GPCR_serpentine_rcpt_Srg"/>
</dbReference>
<feature type="transmembrane region" description="Helical" evidence="6">
    <location>
        <begin position="269"/>
        <end position="287"/>
    </location>
</feature>
<feature type="transmembrane region" description="Helical" evidence="6">
    <location>
        <begin position="232"/>
        <end position="249"/>
    </location>
</feature>
<feature type="transmembrane region" description="Helical" evidence="6">
    <location>
        <begin position="142"/>
        <end position="164"/>
    </location>
</feature>
<sequence length="313" mass="36435">MSDSITITSMEIVSLDVWTIGLTYFQAFYGIPSVFLMLFFFFFFAFGKRYIGPFYRIVQLDLLVNILCYLNTWLTMRLEKIPIGIPFLKVLEHYLPGLQTFSRFLANYFMHFQFLTAAFMSVHRIIMMKKRNTTKLFWRKMLAGFTFFAVIYSFLPNLVLYHGFITKIELVGGTLSRTKNDALFKKGANITAVFAFFYFLILAFLGSYSVFTVSKLKKMNAVVSITKTLTKVAYTYCFLYVGILLWTVFTAIDSYVDWFPKIIKENNTVILGFFSDLMTLSLPYLLLRLDGNVKRDFFNKSNEIKKVIVIDIS</sequence>
<evidence type="ECO:0000313" key="10">
    <source>
        <dbReference type="Proteomes" id="UP000483820"/>
    </source>
</evidence>
<dbReference type="AlphaFoldDB" id="E3LL78"/>
<evidence type="ECO:0000256" key="2">
    <source>
        <dbReference type="ARBA" id="ARBA00005692"/>
    </source>
</evidence>
<comment type="similarity">
    <text evidence="2 6">Belongs to the nematode receptor-like protein srg family.</text>
</comment>
<dbReference type="Proteomes" id="UP000008281">
    <property type="component" value="Unassembled WGS sequence"/>
</dbReference>
<evidence type="ECO:0000256" key="5">
    <source>
        <dbReference type="ARBA" id="ARBA00023136"/>
    </source>
</evidence>
<gene>
    <name evidence="7" type="ORF">CRE_18858</name>
    <name evidence="8" type="ORF">GCK72_019194</name>
</gene>
<comment type="subcellular location">
    <subcellularLocation>
        <location evidence="1">Membrane</location>
        <topology evidence="1">Multi-pass membrane protein</topology>
    </subcellularLocation>
</comment>
<dbReference type="Pfam" id="PF02118">
    <property type="entry name" value="Srg"/>
    <property type="match status" value="1"/>
</dbReference>
<evidence type="ECO:0000256" key="1">
    <source>
        <dbReference type="ARBA" id="ARBA00004141"/>
    </source>
</evidence>
<feature type="transmembrane region" description="Helical" evidence="6">
    <location>
        <begin position="54"/>
        <end position="74"/>
    </location>
</feature>
<dbReference type="InParanoid" id="E3LL78"/>
<feature type="transmembrane region" description="Helical" evidence="6">
    <location>
        <begin position="104"/>
        <end position="122"/>
    </location>
</feature>
<dbReference type="EMBL" id="DS268410">
    <property type="protein sequence ID" value="EFO99923.1"/>
    <property type="molecule type" value="Genomic_DNA"/>
</dbReference>
<evidence type="ECO:0000313" key="9">
    <source>
        <dbReference type="Proteomes" id="UP000008281"/>
    </source>
</evidence>
<keyword evidence="4 6" id="KW-1133">Transmembrane helix</keyword>
<dbReference type="PANTHER" id="PTHR31114:SF3">
    <property type="entry name" value="SERPENTINE RECEPTOR CLASS GAMMA-RELATED"/>
    <property type="match status" value="1"/>
</dbReference>
<evidence type="ECO:0000256" key="6">
    <source>
        <dbReference type="RuleBase" id="RU280813"/>
    </source>
</evidence>
<evidence type="ECO:0000313" key="7">
    <source>
        <dbReference type="EMBL" id="EFO99923.1"/>
    </source>
</evidence>
<dbReference type="CTD" id="9838999"/>
<keyword evidence="5 6" id="KW-0472">Membrane</keyword>
<organism evidence="9">
    <name type="scientific">Caenorhabditis remanei</name>
    <name type="common">Caenorhabditis vulgaris</name>
    <dbReference type="NCBI Taxonomy" id="31234"/>
    <lineage>
        <taxon>Eukaryota</taxon>
        <taxon>Metazoa</taxon>
        <taxon>Ecdysozoa</taxon>
        <taxon>Nematoda</taxon>
        <taxon>Chromadorea</taxon>
        <taxon>Rhabditida</taxon>
        <taxon>Rhabditina</taxon>
        <taxon>Rhabditomorpha</taxon>
        <taxon>Rhabditoidea</taxon>
        <taxon>Rhabditidae</taxon>
        <taxon>Peloderinae</taxon>
        <taxon>Caenorhabditis</taxon>
    </lineage>
</organism>
<dbReference type="RefSeq" id="XP_003115436.1">
    <property type="nucleotide sequence ID" value="XM_003115388.1"/>
</dbReference>
<evidence type="ECO:0000256" key="4">
    <source>
        <dbReference type="ARBA" id="ARBA00022989"/>
    </source>
</evidence>
<dbReference type="PANTHER" id="PTHR31114">
    <property type="entry name" value="SERPENTINE RECEPTOR CLASS GAMMA"/>
    <property type="match status" value="1"/>
</dbReference>
<protein>
    <recommendedName>
        <fullName evidence="6">Serpentine receptor class gamma</fullName>
    </recommendedName>
</protein>
<dbReference type="GeneID" id="9838999"/>
<dbReference type="HOGENOM" id="CLU_076972_0_0_1"/>
<proteinExistence type="inferred from homology"/>
<keyword evidence="3 6" id="KW-0812">Transmembrane</keyword>
<reference evidence="8 10" key="2">
    <citation type="submission" date="2019-12" db="EMBL/GenBank/DDBJ databases">
        <title>Chromosome-level assembly of the Caenorhabditis remanei genome.</title>
        <authorList>
            <person name="Teterina A.A."/>
            <person name="Willis J.H."/>
            <person name="Phillips P.C."/>
        </authorList>
    </citation>
    <scope>NUCLEOTIDE SEQUENCE [LARGE SCALE GENOMIC DNA]</scope>
    <source>
        <strain evidence="8 10">PX506</strain>
        <tissue evidence="8">Whole organism</tissue>
    </source>
</reference>
<evidence type="ECO:0000256" key="3">
    <source>
        <dbReference type="ARBA" id="ARBA00022692"/>
    </source>
</evidence>
<feature type="transmembrane region" description="Helical" evidence="6">
    <location>
        <begin position="190"/>
        <end position="211"/>
    </location>
</feature>
<dbReference type="GO" id="GO:0016020">
    <property type="term" value="C:membrane"/>
    <property type="evidence" value="ECO:0007669"/>
    <property type="project" value="UniProtKB-SubCell"/>
</dbReference>
<dbReference type="Proteomes" id="UP000483820">
    <property type="component" value="Chromosome V"/>
</dbReference>